<dbReference type="InterPro" id="IPR050297">
    <property type="entry name" value="LipidA_mod_glycosyltrf_83"/>
</dbReference>
<dbReference type="Proteomes" id="UP001597526">
    <property type="component" value="Unassembled WGS sequence"/>
</dbReference>
<accession>A0ABW5MUK2</accession>
<sequence length="556" mass="64742">MTQKFPKLFLYLLGALFLLNLVQSFFTELIYDEAYYWYYAQNLDSGYFDHPPMVALLIKLSSFLFNGELGVRLMSCILGIGTLAVLWHIIEDERKKDYVVHFFLMMFAMPLLNVYGFLTLPDTPLLFFTALFLLIYKRFLVKASMGNTVFLGLVMAGLMYSKYHAVLVIFFVLLSNLKLLRNKYAWLAVFISLLAYLPHFAWLYNNDFVTIKYHLFERPNQPYSFEGFTLGYILNLVLNFGLIFPFAYWALFKKKANEDFDKALLFLSYGIILFFLLSSFQRRTQTQWVIVICIPMALLAYDYLIQNAKSRKWMYRLSILSLILLLIGRIGLAYQPLFPIVYETHGNKEWVNELKSKAGDIPIVFENSYRRSPMYQFYSGGTTTFSLNNVHYRQNQYTIDASESKVQGKKVAYVSLYMNKGDFEYQDLKGGVFKGVFIENFESFRKLRCYADSEVIQLSQKNMPLKIYNPYDVAIPLEKINIRVGYLNPYKQLKETKDIKYSPIEGGATFLKARDTTYFTCSLPDSKLEDLSYLKFSISENGLQSGISSQTYKAER</sequence>
<dbReference type="PANTHER" id="PTHR33908:SF11">
    <property type="entry name" value="MEMBRANE PROTEIN"/>
    <property type="match status" value="1"/>
</dbReference>
<protein>
    <submittedName>
        <fullName evidence="10">ArnT family glycosyltransferase</fullName>
        <ecNumber evidence="10">2.4.-.-</ecNumber>
    </submittedName>
</protein>
<keyword evidence="4 10" id="KW-0808">Transferase</keyword>
<comment type="caution">
    <text evidence="10">The sequence shown here is derived from an EMBL/GenBank/DDBJ whole genome shotgun (WGS) entry which is preliminary data.</text>
</comment>
<dbReference type="PANTHER" id="PTHR33908">
    <property type="entry name" value="MANNOSYLTRANSFERASE YKCB-RELATED"/>
    <property type="match status" value="1"/>
</dbReference>
<keyword evidence="5 8" id="KW-0812">Transmembrane</keyword>
<keyword evidence="3 10" id="KW-0328">Glycosyltransferase</keyword>
<evidence type="ECO:0000313" key="11">
    <source>
        <dbReference type="Proteomes" id="UP001597526"/>
    </source>
</evidence>
<feature type="transmembrane region" description="Helical" evidence="8">
    <location>
        <begin position="263"/>
        <end position="280"/>
    </location>
</feature>
<feature type="transmembrane region" description="Helical" evidence="8">
    <location>
        <begin position="69"/>
        <end position="90"/>
    </location>
</feature>
<dbReference type="EC" id="2.4.-.-" evidence="10"/>
<evidence type="ECO:0000256" key="1">
    <source>
        <dbReference type="ARBA" id="ARBA00004651"/>
    </source>
</evidence>
<reference evidence="11" key="1">
    <citation type="journal article" date="2019" name="Int. J. Syst. Evol. Microbiol.">
        <title>The Global Catalogue of Microorganisms (GCM) 10K type strain sequencing project: providing services to taxonomists for standard genome sequencing and annotation.</title>
        <authorList>
            <consortium name="The Broad Institute Genomics Platform"/>
            <consortium name="The Broad Institute Genome Sequencing Center for Infectious Disease"/>
            <person name="Wu L."/>
            <person name="Ma J."/>
        </authorList>
    </citation>
    <scope>NUCLEOTIDE SEQUENCE [LARGE SCALE GENOMIC DNA]</scope>
    <source>
        <strain evidence="11">KCTC 52368</strain>
    </source>
</reference>
<keyword evidence="2" id="KW-1003">Cell membrane</keyword>
<evidence type="ECO:0000256" key="6">
    <source>
        <dbReference type="ARBA" id="ARBA00022989"/>
    </source>
</evidence>
<dbReference type="RefSeq" id="WP_377766052.1">
    <property type="nucleotide sequence ID" value="NZ_JBHULB010000007.1"/>
</dbReference>
<evidence type="ECO:0000256" key="3">
    <source>
        <dbReference type="ARBA" id="ARBA00022676"/>
    </source>
</evidence>
<feature type="transmembrane region" description="Helical" evidence="8">
    <location>
        <begin position="232"/>
        <end position="251"/>
    </location>
</feature>
<evidence type="ECO:0000259" key="9">
    <source>
        <dbReference type="Pfam" id="PF13231"/>
    </source>
</evidence>
<keyword evidence="11" id="KW-1185">Reference proteome</keyword>
<evidence type="ECO:0000256" key="7">
    <source>
        <dbReference type="ARBA" id="ARBA00023136"/>
    </source>
</evidence>
<organism evidence="10 11">
    <name type="scientific">Croceitalea marina</name>
    <dbReference type="NCBI Taxonomy" id="1775166"/>
    <lineage>
        <taxon>Bacteria</taxon>
        <taxon>Pseudomonadati</taxon>
        <taxon>Bacteroidota</taxon>
        <taxon>Flavobacteriia</taxon>
        <taxon>Flavobacteriales</taxon>
        <taxon>Flavobacteriaceae</taxon>
        <taxon>Croceitalea</taxon>
    </lineage>
</organism>
<keyword evidence="6 8" id="KW-1133">Transmembrane helix</keyword>
<comment type="subcellular location">
    <subcellularLocation>
        <location evidence="1">Cell membrane</location>
        <topology evidence="1">Multi-pass membrane protein</topology>
    </subcellularLocation>
</comment>
<dbReference type="GO" id="GO:0016757">
    <property type="term" value="F:glycosyltransferase activity"/>
    <property type="evidence" value="ECO:0007669"/>
    <property type="project" value="UniProtKB-KW"/>
</dbReference>
<evidence type="ECO:0000313" key="10">
    <source>
        <dbReference type="EMBL" id="MFD2586476.1"/>
    </source>
</evidence>
<dbReference type="InterPro" id="IPR038731">
    <property type="entry name" value="RgtA/B/C-like"/>
</dbReference>
<evidence type="ECO:0000256" key="8">
    <source>
        <dbReference type="SAM" id="Phobius"/>
    </source>
</evidence>
<evidence type="ECO:0000256" key="2">
    <source>
        <dbReference type="ARBA" id="ARBA00022475"/>
    </source>
</evidence>
<feature type="transmembrane region" description="Helical" evidence="8">
    <location>
        <begin position="317"/>
        <end position="334"/>
    </location>
</feature>
<name>A0ABW5MUK2_9FLAO</name>
<feature type="domain" description="Glycosyltransferase RgtA/B/C/D-like" evidence="9">
    <location>
        <begin position="49"/>
        <end position="202"/>
    </location>
</feature>
<dbReference type="EMBL" id="JBHULB010000007">
    <property type="protein sequence ID" value="MFD2586476.1"/>
    <property type="molecule type" value="Genomic_DNA"/>
</dbReference>
<feature type="transmembrane region" description="Helical" evidence="8">
    <location>
        <begin position="148"/>
        <end position="172"/>
    </location>
</feature>
<evidence type="ECO:0000256" key="5">
    <source>
        <dbReference type="ARBA" id="ARBA00022692"/>
    </source>
</evidence>
<keyword evidence="7 8" id="KW-0472">Membrane</keyword>
<gene>
    <name evidence="10" type="ORF">ACFSQJ_06020</name>
</gene>
<feature type="transmembrane region" description="Helical" evidence="8">
    <location>
        <begin position="184"/>
        <end position="204"/>
    </location>
</feature>
<proteinExistence type="predicted"/>
<evidence type="ECO:0000256" key="4">
    <source>
        <dbReference type="ARBA" id="ARBA00022679"/>
    </source>
</evidence>
<dbReference type="Pfam" id="PF13231">
    <property type="entry name" value="PMT_2"/>
    <property type="match status" value="1"/>
</dbReference>
<feature type="transmembrane region" description="Helical" evidence="8">
    <location>
        <begin position="286"/>
        <end position="305"/>
    </location>
</feature>